<feature type="region of interest" description="Disordered" evidence="1">
    <location>
        <begin position="310"/>
        <end position="335"/>
    </location>
</feature>
<dbReference type="Gene3D" id="2.60.120.650">
    <property type="entry name" value="Cupin"/>
    <property type="match status" value="1"/>
</dbReference>
<sequence length="335" mass="39375">MTEWFFFFLVIFLYIHILQQYKYSDEKDVYEMDYIDNTNLQQSCQLLQPIVFSTYEILPKLPSLDDAVGEVGTEHLSLGIMDETSTKYATPIPYQLAMNLLQDSTTKNYYSEHNETLLLQAAPEFLEKIQELDSFLQPPFTVQSHHDICIGAKGSYTPCRYHVNSRKFMVIQTGKITVKMAPWKKYAKNLHEIRDYELGEYRSNMNVWNPKEHHRREFDKIEFLEFDVDAGNILYIPSYWAYSIQYQEACTVMVEYTYRTLFNRLAFLGESTRIWLQRQNTYKTWFPTKEMVKPNDIPAIPESLPIVVSTEKKEDIPDEPTKTTLPNSSGDEVTF</sequence>
<proteinExistence type="predicted"/>
<dbReference type="SUPFAM" id="SSF51197">
    <property type="entry name" value="Clavaminate synthase-like"/>
    <property type="match status" value="1"/>
</dbReference>
<evidence type="ECO:0000256" key="1">
    <source>
        <dbReference type="SAM" id="MobiDB-lite"/>
    </source>
</evidence>
<protein>
    <recommendedName>
        <fullName evidence="2">Cupin-like domain-containing protein</fullName>
    </recommendedName>
</protein>
<dbReference type="Pfam" id="PF13621">
    <property type="entry name" value="Cupin_8"/>
    <property type="match status" value="1"/>
</dbReference>
<evidence type="ECO:0000313" key="3">
    <source>
        <dbReference type="EMBL" id="QHT84129.1"/>
    </source>
</evidence>
<dbReference type="EMBL" id="MN740015">
    <property type="protein sequence ID" value="QHT84129.1"/>
    <property type="molecule type" value="Genomic_DNA"/>
</dbReference>
<dbReference type="AlphaFoldDB" id="A0A6C0HUA3"/>
<organism evidence="3">
    <name type="scientific">viral metagenome</name>
    <dbReference type="NCBI Taxonomy" id="1070528"/>
    <lineage>
        <taxon>unclassified sequences</taxon>
        <taxon>metagenomes</taxon>
        <taxon>organismal metagenomes</taxon>
    </lineage>
</organism>
<feature type="compositionally biased region" description="Basic and acidic residues" evidence="1">
    <location>
        <begin position="310"/>
        <end position="321"/>
    </location>
</feature>
<name>A0A6C0HUA3_9ZZZZ</name>
<evidence type="ECO:0000259" key="2">
    <source>
        <dbReference type="Pfam" id="PF13621"/>
    </source>
</evidence>
<reference evidence="3" key="1">
    <citation type="journal article" date="2020" name="Nature">
        <title>Giant virus diversity and host interactions through global metagenomics.</title>
        <authorList>
            <person name="Schulz F."/>
            <person name="Roux S."/>
            <person name="Paez-Espino D."/>
            <person name="Jungbluth S."/>
            <person name="Walsh D.A."/>
            <person name="Denef V.J."/>
            <person name="McMahon K.D."/>
            <person name="Konstantinidis K.T."/>
            <person name="Eloe-Fadrosh E.A."/>
            <person name="Kyrpides N.C."/>
            <person name="Woyke T."/>
        </authorList>
    </citation>
    <scope>NUCLEOTIDE SEQUENCE</scope>
    <source>
        <strain evidence="3">GVMAG-M-3300023184-16</strain>
    </source>
</reference>
<feature type="domain" description="Cupin-like" evidence="2">
    <location>
        <begin position="108"/>
        <end position="263"/>
    </location>
</feature>
<accession>A0A6C0HUA3</accession>
<dbReference type="InterPro" id="IPR041667">
    <property type="entry name" value="Cupin_8"/>
</dbReference>
<feature type="compositionally biased region" description="Polar residues" evidence="1">
    <location>
        <begin position="322"/>
        <end position="335"/>
    </location>
</feature>